<sequence>MASRAEQEEYLASIAQAVDVGDFDYLPPDQIRVLNDLIAAAWNALKQGEDVAPHIDKIEQVRERR</sequence>
<dbReference type="KEGG" id="tsin:OXH18_17125"/>
<gene>
    <name evidence="1" type="ORF">OXH18_17125</name>
</gene>
<dbReference type="EMBL" id="CP113797">
    <property type="protein sequence ID" value="WAL58886.1"/>
    <property type="molecule type" value="Genomic_DNA"/>
</dbReference>
<dbReference type="RefSeq" id="WP_268608328.1">
    <property type="nucleotide sequence ID" value="NZ_CP113797.1"/>
</dbReference>
<protein>
    <submittedName>
        <fullName evidence="1">Uncharacterized protein</fullName>
    </submittedName>
</protein>
<evidence type="ECO:0000313" key="2">
    <source>
        <dbReference type="Proteomes" id="UP001163152"/>
    </source>
</evidence>
<name>A0A9E8ZI12_9CYAN</name>
<reference evidence="1" key="1">
    <citation type="submission" date="2022-12" db="EMBL/GenBank/DDBJ databases">
        <title>Polyphasic identification of a Novel Hot-Spring Cyanobacterium Ocullathermofonsia sinensis gen nov. sp. nov. and Genomic Insights on its Adaptations to the Thermal Habitat.</title>
        <authorList>
            <person name="Daroch M."/>
            <person name="Tang J."/>
            <person name="Jiang Y."/>
        </authorList>
    </citation>
    <scope>NUCLEOTIDE SEQUENCE</scope>
    <source>
        <strain evidence="1">PKUAC-SCTA174</strain>
    </source>
</reference>
<accession>A0A9E8ZI12</accession>
<proteinExistence type="predicted"/>
<dbReference type="AlphaFoldDB" id="A0A9E8ZI12"/>
<dbReference type="Proteomes" id="UP001163152">
    <property type="component" value="Chromosome"/>
</dbReference>
<evidence type="ECO:0000313" key="1">
    <source>
        <dbReference type="EMBL" id="WAL58886.1"/>
    </source>
</evidence>
<organism evidence="1 2">
    <name type="scientific">Thermocoleostomius sinensis A174</name>
    <dbReference type="NCBI Taxonomy" id="2016057"/>
    <lineage>
        <taxon>Bacteria</taxon>
        <taxon>Bacillati</taxon>
        <taxon>Cyanobacteriota</taxon>
        <taxon>Cyanophyceae</taxon>
        <taxon>Oculatellales</taxon>
        <taxon>Oculatellaceae</taxon>
        <taxon>Thermocoleostomius</taxon>
    </lineage>
</organism>
<keyword evidence="2" id="KW-1185">Reference proteome</keyword>